<dbReference type="AlphaFoldDB" id="A0A0A9A0F0"/>
<sequence>MMFILQTQNLFYYKCLFGNRLTTLQSKVVLLASNLGLLHNE</sequence>
<proteinExistence type="predicted"/>
<reference evidence="1" key="2">
    <citation type="journal article" date="2015" name="Data Brief">
        <title>Shoot transcriptome of the giant reed, Arundo donax.</title>
        <authorList>
            <person name="Barrero R.A."/>
            <person name="Guerrero F.D."/>
            <person name="Moolhuijzen P."/>
            <person name="Goolsby J.A."/>
            <person name="Tidwell J."/>
            <person name="Bellgard S.E."/>
            <person name="Bellgard M.I."/>
        </authorList>
    </citation>
    <scope>NUCLEOTIDE SEQUENCE</scope>
    <source>
        <tissue evidence="1">Shoot tissue taken approximately 20 cm above the soil surface</tissue>
    </source>
</reference>
<name>A0A0A9A0F0_ARUDO</name>
<organism evidence="1">
    <name type="scientific">Arundo donax</name>
    <name type="common">Giant reed</name>
    <name type="synonym">Donax arundinaceus</name>
    <dbReference type="NCBI Taxonomy" id="35708"/>
    <lineage>
        <taxon>Eukaryota</taxon>
        <taxon>Viridiplantae</taxon>
        <taxon>Streptophyta</taxon>
        <taxon>Embryophyta</taxon>
        <taxon>Tracheophyta</taxon>
        <taxon>Spermatophyta</taxon>
        <taxon>Magnoliopsida</taxon>
        <taxon>Liliopsida</taxon>
        <taxon>Poales</taxon>
        <taxon>Poaceae</taxon>
        <taxon>PACMAD clade</taxon>
        <taxon>Arundinoideae</taxon>
        <taxon>Arundineae</taxon>
        <taxon>Arundo</taxon>
    </lineage>
</organism>
<reference evidence="1" key="1">
    <citation type="submission" date="2014-09" db="EMBL/GenBank/DDBJ databases">
        <authorList>
            <person name="Magalhaes I.L.F."/>
            <person name="Oliveira U."/>
            <person name="Santos F.R."/>
            <person name="Vidigal T.H.D.A."/>
            <person name="Brescovit A.D."/>
            <person name="Santos A.J."/>
        </authorList>
    </citation>
    <scope>NUCLEOTIDE SEQUENCE</scope>
    <source>
        <tissue evidence="1">Shoot tissue taken approximately 20 cm above the soil surface</tissue>
    </source>
</reference>
<dbReference type="EMBL" id="GBRH01253339">
    <property type="protein sequence ID" value="JAD44556.1"/>
    <property type="molecule type" value="Transcribed_RNA"/>
</dbReference>
<accession>A0A0A9A0F0</accession>
<evidence type="ECO:0000313" key="1">
    <source>
        <dbReference type="EMBL" id="JAD44556.1"/>
    </source>
</evidence>
<protein>
    <submittedName>
        <fullName evidence="1">Uncharacterized protein</fullName>
    </submittedName>
</protein>